<evidence type="ECO:0000313" key="2">
    <source>
        <dbReference type="EMBL" id="CAG8794385.1"/>
    </source>
</evidence>
<accession>A0ABN7VSV6</accession>
<organism evidence="2 3">
    <name type="scientific">Gigaspora margarita</name>
    <dbReference type="NCBI Taxonomy" id="4874"/>
    <lineage>
        <taxon>Eukaryota</taxon>
        <taxon>Fungi</taxon>
        <taxon>Fungi incertae sedis</taxon>
        <taxon>Mucoromycota</taxon>
        <taxon>Glomeromycotina</taxon>
        <taxon>Glomeromycetes</taxon>
        <taxon>Diversisporales</taxon>
        <taxon>Gigasporaceae</taxon>
        <taxon>Gigaspora</taxon>
    </lineage>
</organism>
<feature type="transmembrane region" description="Helical" evidence="1">
    <location>
        <begin position="33"/>
        <end position="52"/>
    </location>
</feature>
<keyword evidence="1" id="KW-1133">Transmembrane helix</keyword>
<gene>
    <name evidence="2" type="ORF">GMARGA_LOCUS21770</name>
</gene>
<sequence length="110" mass="12452">MCPTFKKLSRYNEMSWCHNCCCLRYAKIWKLNVAITSTIVAFVFHSAISTTNYASIDYIWSIITGNGTISAFIAIYYQLTVPESQRYTMDIESSINKSATSKSTTDMSTT</sequence>
<comment type="caution">
    <text evidence="2">The sequence shown here is derived from an EMBL/GenBank/DDBJ whole genome shotgun (WGS) entry which is preliminary data.</text>
</comment>
<keyword evidence="1" id="KW-0812">Transmembrane</keyword>
<evidence type="ECO:0000313" key="3">
    <source>
        <dbReference type="Proteomes" id="UP000789901"/>
    </source>
</evidence>
<protein>
    <submittedName>
        <fullName evidence="2">28924_t:CDS:1</fullName>
    </submittedName>
</protein>
<keyword evidence="1" id="KW-0472">Membrane</keyword>
<proteinExistence type="predicted"/>
<reference evidence="2 3" key="1">
    <citation type="submission" date="2021-06" db="EMBL/GenBank/DDBJ databases">
        <authorList>
            <person name="Kallberg Y."/>
            <person name="Tangrot J."/>
            <person name="Rosling A."/>
        </authorList>
    </citation>
    <scope>NUCLEOTIDE SEQUENCE [LARGE SCALE GENOMIC DNA]</scope>
    <source>
        <strain evidence="2 3">120-4 pot B 10/14</strain>
    </source>
</reference>
<name>A0ABN7VSV6_GIGMA</name>
<feature type="transmembrane region" description="Helical" evidence="1">
    <location>
        <begin position="58"/>
        <end position="79"/>
    </location>
</feature>
<dbReference type="Proteomes" id="UP000789901">
    <property type="component" value="Unassembled WGS sequence"/>
</dbReference>
<dbReference type="EMBL" id="CAJVQB010020412">
    <property type="protein sequence ID" value="CAG8794385.1"/>
    <property type="molecule type" value="Genomic_DNA"/>
</dbReference>
<keyword evidence="3" id="KW-1185">Reference proteome</keyword>
<evidence type="ECO:0000256" key="1">
    <source>
        <dbReference type="SAM" id="Phobius"/>
    </source>
</evidence>